<dbReference type="InterPro" id="IPR003661">
    <property type="entry name" value="HisK_dim/P_dom"/>
</dbReference>
<dbReference type="SMART" id="SM00388">
    <property type="entry name" value="HisKA"/>
    <property type="match status" value="1"/>
</dbReference>
<dbReference type="PANTHER" id="PTHR43047">
    <property type="entry name" value="TWO-COMPONENT HISTIDINE PROTEIN KINASE"/>
    <property type="match status" value="1"/>
</dbReference>
<sequence length="668" mass="72565">MDRRSVIAARARRSQARAPGGDELARLAFERAPLPTALVEVDGERAWLLRANVRACELLGAPAEALAGRPLDELILLERLERDAHGALGRACERGMRASTRGGAAAGGAAPGSAAPGSAAPGSAPPGTLLEVSATALPGHAVFVVQLRVVSEPSAVERELREAVRELEGIIDYSAALIYVKDRDGRYTLVNRHFERRFGFAREEVLGRTDHDLYPPQSAASYVEHDRIVWETGEAVEVEEPAEDIGGSWLSIKFPLLDDSGQPYALAGISTDITQRIRAEAAARDARDEAERANRAKSDFLSRMSHELRTPLNAILGFGQLLELERLEPEGRQSVEQILKAGRHLLQLINEVLEVTRIEAGAQHIALTPVHVCEPLNEALELVRPLARERGIEISVDMHGGLHRYVSADFQRLKQVLLNLLSNAVKYNCEEGVVRVTFADAGTRLRCLVTDTGPGLSAQDVSRAFLPFERLAADRTETEGTGLGLALSKSLMEAMHGQIGIQHTAPGEGSTFFLELEPAARPQESDALPSGPAVVPESWELGPATVLYVEDNLSNFELVQRILERAGAIELIPAMQGVLAVDLAAQHRPDVILLDLDLPDIKGGEVLRRLKRDERTAKIPVLILSADATLAQIERLEQQGIEAYLTKPLDIPRFLDTVKSALAGRAEA</sequence>
<dbReference type="InterPro" id="IPR011006">
    <property type="entry name" value="CheY-like_superfamily"/>
</dbReference>
<dbReference type="InterPro" id="IPR004358">
    <property type="entry name" value="Sig_transdc_His_kin-like_C"/>
</dbReference>
<dbReference type="Gene3D" id="3.40.50.2300">
    <property type="match status" value="1"/>
</dbReference>
<evidence type="ECO:0000259" key="10">
    <source>
        <dbReference type="PROSITE" id="PS50109"/>
    </source>
</evidence>
<dbReference type="Pfam" id="PF08448">
    <property type="entry name" value="PAS_4"/>
    <property type="match status" value="1"/>
</dbReference>
<keyword evidence="6" id="KW-0418">Kinase</keyword>
<evidence type="ECO:0000256" key="7">
    <source>
        <dbReference type="ARBA" id="ARBA00023012"/>
    </source>
</evidence>
<evidence type="ECO:0000256" key="3">
    <source>
        <dbReference type="ARBA" id="ARBA00012438"/>
    </source>
</evidence>
<keyword evidence="15" id="KW-1185">Reference proteome</keyword>
<proteinExistence type="predicted"/>
<evidence type="ECO:0000256" key="6">
    <source>
        <dbReference type="ARBA" id="ARBA00022777"/>
    </source>
</evidence>
<dbReference type="Proteomes" id="UP001284601">
    <property type="component" value="Unassembled WGS sequence"/>
</dbReference>
<dbReference type="Gene3D" id="3.30.565.10">
    <property type="entry name" value="Histidine kinase-like ATPase, C-terminal domain"/>
    <property type="match status" value="1"/>
</dbReference>
<feature type="domain" description="Histidine kinase" evidence="10">
    <location>
        <begin position="303"/>
        <end position="520"/>
    </location>
</feature>
<dbReference type="InterPro" id="IPR005467">
    <property type="entry name" value="His_kinase_dom"/>
</dbReference>
<keyword evidence="5" id="KW-0808">Transferase</keyword>
<dbReference type="NCBIfam" id="TIGR00229">
    <property type="entry name" value="sensory_box"/>
    <property type="match status" value="1"/>
</dbReference>
<dbReference type="Pfam" id="PF02518">
    <property type="entry name" value="HATPase_c"/>
    <property type="match status" value="1"/>
</dbReference>
<dbReference type="InterPro" id="IPR035965">
    <property type="entry name" value="PAS-like_dom_sf"/>
</dbReference>
<evidence type="ECO:0000313" key="14">
    <source>
        <dbReference type="EMBL" id="MDW5596952.1"/>
    </source>
</evidence>
<accession>A0ABU4HUE1</accession>
<dbReference type="InterPro" id="IPR036890">
    <property type="entry name" value="HATPase_C_sf"/>
</dbReference>
<dbReference type="CDD" id="cd00130">
    <property type="entry name" value="PAS"/>
    <property type="match status" value="1"/>
</dbReference>
<protein>
    <recommendedName>
        <fullName evidence="3">histidine kinase</fullName>
        <ecNumber evidence="3">2.7.13.3</ecNumber>
    </recommendedName>
</protein>
<dbReference type="SUPFAM" id="SSF52172">
    <property type="entry name" value="CheY-like"/>
    <property type="match status" value="1"/>
</dbReference>
<dbReference type="Gene3D" id="3.30.450.20">
    <property type="entry name" value="PAS domain"/>
    <property type="match status" value="1"/>
</dbReference>
<feature type="domain" description="Response regulatory" evidence="11">
    <location>
        <begin position="545"/>
        <end position="662"/>
    </location>
</feature>
<comment type="subcellular location">
    <subcellularLocation>
        <location evidence="2">Cell membrane</location>
    </subcellularLocation>
</comment>
<evidence type="ECO:0000256" key="2">
    <source>
        <dbReference type="ARBA" id="ARBA00004236"/>
    </source>
</evidence>
<keyword evidence="7" id="KW-0902">Two-component regulatory system</keyword>
<dbReference type="PROSITE" id="PS50109">
    <property type="entry name" value="HIS_KIN"/>
    <property type="match status" value="1"/>
</dbReference>
<dbReference type="InterPro" id="IPR003594">
    <property type="entry name" value="HATPase_dom"/>
</dbReference>
<evidence type="ECO:0000256" key="1">
    <source>
        <dbReference type="ARBA" id="ARBA00000085"/>
    </source>
</evidence>
<dbReference type="RefSeq" id="WP_318599388.1">
    <property type="nucleotide sequence ID" value="NZ_JAWSTH010000070.1"/>
</dbReference>
<dbReference type="PANTHER" id="PTHR43047:SF72">
    <property type="entry name" value="OSMOSENSING HISTIDINE PROTEIN KINASE SLN1"/>
    <property type="match status" value="1"/>
</dbReference>
<dbReference type="SUPFAM" id="SSF47384">
    <property type="entry name" value="Homodimeric domain of signal transducing histidine kinase"/>
    <property type="match status" value="1"/>
</dbReference>
<dbReference type="InterPro" id="IPR013656">
    <property type="entry name" value="PAS_4"/>
</dbReference>
<dbReference type="PRINTS" id="PR00344">
    <property type="entry name" value="BCTRLSENSOR"/>
</dbReference>
<evidence type="ECO:0000256" key="9">
    <source>
        <dbReference type="SAM" id="MobiDB-lite"/>
    </source>
</evidence>
<dbReference type="InterPro" id="IPR000014">
    <property type="entry name" value="PAS"/>
</dbReference>
<dbReference type="SUPFAM" id="SSF55874">
    <property type="entry name" value="ATPase domain of HSP90 chaperone/DNA topoisomerase II/histidine kinase"/>
    <property type="match status" value="1"/>
</dbReference>
<evidence type="ECO:0000256" key="4">
    <source>
        <dbReference type="ARBA" id="ARBA00022553"/>
    </source>
</evidence>
<evidence type="ECO:0000256" key="5">
    <source>
        <dbReference type="ARBA" id="ARBA00022679"/>
    </source>
</evidence>
<dbReference type="SMART" id="SM00091">
    <property type="entry name" value="PAS"/>
    <property type="match status" value="2"/>
</dbReference>
<name>A0ABU4HUE1_9ACTN</name>
<keyword evidence="4 8" id="KW-0597">Phosphoprotein</keyword>
<comment type="catalytic activity">
    <reaction evidence="1">
        <text>ATP + protein L-histidine = ADP + protein N-phospho-L-histidine.</text>
        <dbReference type="EC" id="2.7.13.3"/>
    </reaction>
</comment>
<evidence type="ECO:0000256" key="8">
    <source>
        <dbReference type="PROSITE-ProRule" id="PRU00169"/>
    </source>
</evidence>
<dbReference type="SMART" id="SM00387">
    <property type="entry name" value="HATPase_c"/>
    <property type="match status" value="1"/>
</dbReference>
<dbReference type="InterPro" id="IPR036097">
    <property type="entry name" value="HisK_dim/P_sf"/>
</dbReference>
<evidence type="ECO:0000259" key="12">
    <source>
        <dbReference type="PROSITE" id="PS50112"/>
    </source>
</evidence>
<comment type="caution">
    <text evidence="14">The sequence shown here is derived from an EMBL/GenBank/DDBJ whole genome shotgun (WGS) entry which is preliminary data.</text>
</comment>
<dbReference type="Pfam" id="PF00072">
    <property type="entry name" value="Response_reg"/>
    <property type="match status" value="1"/>
</dbReference>
<evidence type="ECO:0000259" key="13">
    <source>
        <dbReference type="PROSITE" id="PS50113"/>
    </source>
</evidence>
<gene>
    <name evidence="14" type="ORF">R7226_21570</name>
</gene>
<feature type="compositionally biased region" description="Low complexity" evidence="9">
    <location>
        <begin position="111"/>
        <end position="126"/>
    </location>
</feature>
<feature type="domain" description="PAS" evidence="12">
    <location>
        <begin position="163"/>
        <end position="233"/>
    </location>
</feature>
<dbReference type="Gene3D" id="1.10.287.130">
    <property type="match status" value="1"/>
</dbReference>
<dbReference type="EC" id="2.7.13.3" evidence="3"/>
<feature type="modified residue" description="4-aspartylphosphate" evidence="8">
    <location>
        <position position="595"/>
    </location>
</feature>
<evidence type="ECO:0000259" key="11">
    <source>
        <dbReference type="PROSITE" id="PS50110"/>
    </source>
</evidence>
<dbReference type="InterPro" id="IPR001789">
    <property type="entry name" value="Sig_transdc_resp-reg_receiver"/>
</dbReference>
<evidence type="ECO:0000313" key="15">
    <source>
        <dbReference type="Proteomes" id="UP001284601"/>
    </source>
</evidence>
<dbReference type="InterPro" id="IPR000700">
    <property type="entry name" value="PAS-assoc_C"/>
</dbReference>
<dbReference type="PROSITE" id="PS50110">
    <property type="entry name" value="RESPONSE_REGULATORY"/>
    <property type="match status" value="1"/>
</dbReference>
<organism evidence="14 15">
    <name type="scientific">Conexibacter stalactiti</name>
    <dbReference type="NCBI Taxonomy" id="1940611"/>
    <lineage>
        <taxon>Bacteria</taxon>
        <taxon>Bacillati</taxon>
        <taxon>Actinomycetota</taxon>
        <taxon>Thermoleophilia</taxon>
        <taxon>Solirubrobacterales</taxon>
        <taxon>Conexibacteraceae</taxon>
        <taxon>Conexibacter</taxon>
    </lineage>
</organism>
<dbReference type="CDD" id="cd00082">
    <property type="entry name" value="HisKA"/>
    <property type="match status" value="1"/>
</dbReference>
<feature type="domain" description="PAC" evidence="13">
    <location>
        <begin position="234"/>
        <end position="285"/>
    </location>
</feature>
<feature type="region of interest" description="Disordered" evidence="9">
    <location>
        <begin position="101"/>
        <end position="126"/>
    </location>
</feature>
<dbReference type="PROSITE" id="PS50112">
    <property type="entry name" value="PAS"/>
    <property type="match status" value="1"/>
</dbReference>
<dbReference type="PROSITE" id="PS50113">
    <property type="entry name" value="PAC"/>
    <property type="match status" value="1"/>
</dbReference>
<dbReference type="EMBL" id="JAWSTH010000070">
    <property type="protein sequence ID" value="MDW5596952.1"/>
    <property type="molecule type" value="Genomic_DNA"/>
</dbReference>
<dbReference type="SMART" id="SM00448">
    <property type="entry name" value="REC"/>
    <property type="match status" value="1"/>
</dbReference>
<dbReference type="Pfam" id="PF00512">
    <property type="entry name" value="HisKA"/>
    <property type="match status" value="1"/>
</dbReference>
<dbReference type="SUPFAM" id="SSF55785">
    <property type="entry name" value="PYP-like sensor domain (PAS domain)"/>
    <property type="match status" value="1"/>
</dbReference>
<reference evidence="15" key="1">
    <citation type="submission" date="2023-07" db="EMBL/GenBank/DDBJ databases">
        <title>Conexibacter stalactiti sp. nov., isolated from stalactites in a lava cave and emended description of the genus Conexibacter.</title>
        <authorList>
            <person name="Lee S.D."/>
        </authorList>
    </citation>
    <scope>NUCLEOTIDE SEQUENCE [LARGE SCALE GENOMIC DNA]</scope>
    <source>
        <strain evidence="15">KCTC 39840</strain>
    </source>
</reference>